<dbReference type="GeneID" id="25297235"/>
<reference evidence="1 2" key="1">
    <citation type="submission" date="2015-01" db="EMBL/GenBank/DDBJ databases">
        <title>The Genome Sequence of Rhinocladiella mackenzie CBS 650.93.</title>
        <authorList>
            <consortium name="The Broad Institute Genomics Platform"/>
            <person name="Cuomo C."/>
            <person name="de Hoog S."/>
            <person name="Gorbushina A."/>
            <person name="Stielow B."/>
            <person name="Teixiera M."/>
            <person name="Abouelleil A."/>
            <person name="Chapman S.B."/>
            <person name="Priest M."/>
            <person name="Young S.K."/>
            <person name="Wortman J."/>
            <person name="Nusbaum C."/>
            <person name="Birren B."/>
        </authorList>
    </citation>
    <scope>NUCLEOTIDE SEQUENCE [LARGE SCALE GENOMIC DNA]</scope>
    <source>
        <strain evidence="1 2">CBS 650.93</strain>
    </source>
</reference>
<sequence length="322" mass="36384">MAPTTPSYLRLTEATSFTGGTSTPAPTRRQAVKNAAVRDVDFEETQLIPRGVEIYRTVNQNHVSVAGAYAYFGSETPPDSVNSREFYRSVVQKSLTGRVERDIDDSIFLSMDCVFVEYVCTVYRSLGEADVPESEFKICAFQNLFIGEYTLLANDATRPLCAIRSAEWSLKPCRSPQQSEWLAPPLSPDHSSLKPLGFDIYSGCQFWLCHKILNASYRTKAGLFVHCKRKGTFCPYFSIEFKATTDDMRTMVNQLAAVGLISLFNRYHLKLKAHPPRLALEQLEHVRHGLTMERQNWMVDLFESKIASGAWAGFGCEEDIRF</sequence>
<dbReference type="OrthoDB" id="5426911at2759"/>
<dbReference type="Proteomes" id="UP000053617">
    <property type="component" value="Unassembled WGS sequence"/>
</dbReference>
<evidence type="ECO:0000313" key="1">
    <source>
        <dbReference type="EMBL" id="KIX01438.1"/>
    </source>
</evidence>
<evidence type="ECO:0000313" key="2">
    <source>
        <dbReference type="Proteomes" id="UP000053617"/>
    </source>
</evidence>
<proteinExistence type="predicted"/>
<organism evidence="1 2">
    <name type="scientific">Rhinocladiella mackenziei CBS 650.93</name>
    <dbReference type="NCBI Taxonomy" id="1442369"/>
    <lineage>
        <taxon>Eukaryota</taxon>
        <taxon>Fungi</taxon>
        <taxon>Dikarya</taxon>
        <taxon>Ascomycota</taxon>
        <taxon>Pezizomycotina</taxon>
        <taxon>Eurotiomycetes</taxon>
        <taxon>Chaetothyriomycetidae</taxon>
        <taxon>Chaetothyriales</taxon>
        <taxon>Herpotrichiellaceae</taxon>
        <taxon>Rhinocladiella</taxon>
    </lineage>
</organism>
<accession>A0A0D2GSV6</accession>
<dbReference type="EMBL" id="KN847481">
    <property type="protein sequence ID" value="KIX01438.1"/>
    <property type="molecule type" value="Genomic_DNA"/>
</dbReference>
<name>A0A0D2GSV6_9EURO</name>
<keyword evidence="2" id="KW-1185">Reference proteome</keyword>
<gene>
    <name evidence="1" type="ORF">Z518_09164</name>
</gene>
<dbReference type="RefSeq" id="XP_013268574.1">
    <property type="nucleotide sequence ID" value="XM_013413120.1"/>
</dbReference>
<dbReference type="HOGENOM" id="CLU_863691_0_0_1"/>
<protein>
    <submittedName>
        <fullName evidence="1">Uncharacterized protein</fullName>
    </submittedName>
</protein>
<dbReference type="VEuPathDB" id="FungiDB:Z518_09164"/>
<dbReference type="AlphaFoldDB" id="A0A0D2GSV6"/>